<proteinExistence type="inferred from homology"/>
<dbReference type="CDD" id="cd01283">
    <property type="entry name" value="cytidine_deaminase"/>
    <property type="match status" value="1"/>
</dbReference>
<reference evidence="15 16" key="1">
    <citation type="submission" date="2016-01" db="EMBL/GenBank/DDBJ databases">
        <title>Genome sequence of the yeast Holleya sinecauda.</title>
        <authorList>
            <person name="Dietrich F.S."/>
        </authorList>
    </citation>
    <scope>NUCLEOTIDE SEQUENCE [LARGE SCALE GENOMIC DNA]</scope>
    <source>
        <strain evidence="15 16">ATCC 58844</strain>
    </source>
</reference>
<organism evidence="15 16">
    <name type="scientific">Eremothecium sinecaudum</name>
    <dbReference type="NCBI Taxonomy" id="45286"/>
    <lineage>
        <taxon>Eukaryota</taxon>
        <taxon>Fungi</taxon>
        <taxon>Dikarya</taxon>
        <taxon>Ascomycota</taxon>
        <taxon>Saccharomycotina</taxon>
        <taxon>Saccharomycetes</taxon>
        <taxon>Saccharomycetales</taxon>
        <taxon>Saccharomycetaceae</taxon>
        <taxon>Eremothecium</taxon>
    </lineage>
</organism>
<evidence type="ECO:0000313" key="16">
    <source>
        <dbReference type="Proteomes" id="UP000243052"/>
    </source>
</evidence>
<keyword evidence="6 13" id="KW-0378">Hydrolase</keyword>
<dbReference type="EC" id="3.5.4.5" evidence="4 13"/>
<accession>A0A120K167</accession>
<comment type="cofactor">
    <cofactor evidence="1 12 13">
        <name>Zn(2+)</name>
        <dbReference type="ChEBI" id="CHEBI:29105"/>
    </cofactor>
</comment>
<dbReference type="RefSeq" id="XP_017986032.1">
    <property type="nucleotide sequence ID" value="XM_018130543.1"/>
</dbReference>
<dbReference type="InterPro" id="IPR016193">
    <property type="entry name" value="Cytidine_deaminase-like"/>
</dbReference>
<evidence type="ECO:0000256" key="10">
    <source>
        <dbReference type="PIRSR" id="PIRSR606262-1"/>
    </source>
</evidence>
<feature type="binding site" evidence="12">
    <location>
        <position position="54"/>
    </location>
    <ligand>
        <name>Zn(2+)</name>
        <dbReference type="ChEBI" id="CHEBI:29105"/>
        <note>catalytic</note>
    </ligand>
</feature>
<name>A0A120K167_9SACH</name>
<dbReference type="GO" id="GO:0055086">
    <property type="term" value="P:nucleobase-containing small molecule metabolic process"/>
    <property type="evidence" value="ECO:0007669"/>
    <property type="project" value="UniProtKB-ARBA"/>
</dbReference>
<comment type="function">
    <text evidence="2 13">This enzyme scavenges exogenous and endogenous cytidine and 2'-deoxycytidine for UMP synthesis.</text>
</comment>
<comment type="catalytic activity">
    <reaction evidence="9 13">
        <text>cytidine + H2O + H(+) = uridine + NH4(+)</text>
        <dbReference type="Rhea" id="RHEA:16069"/>
        <dbReference type="ChEBI" id="CHEBI:15377"/>
        <dbReference type="ChEBI" id="CHEBI:15378"/>
        <dbReference type="ChEBI" id="CHEBI:16704"/>
        <dbReference type="ChEBI" id="CHEBI:17562"/>
        <dbReference type="ChEBI" id="CHEBI:28938"/>
        <dbReference type="EC" id="3.5.4.5"/>
    </reaction>
</comment>
<dbReference type="GO" id="GO:0005829">
    <property type="term" value="C:cytosol"/>
    <property type="evidence" value="ECO:0007669"/>
    <property type="project" value="TreeGrafter"/>
</dbReference>
<dbReference type="InterPro" id="IPR006262">
    <property type="entry name" value="Cyt_deam_tetra"/>
</dbReference>
<dbReference type="OrthoDB" id="414540at2759"/>
<evidence type="ECO:0000259" key="14">
    <source>
        <dbReference type="PROSITE" id="PS51747"/>
    </source>
</evidence>
<evidence type="ECO:0000256" key="11">
    <source>
        <dbReference type="PIRSR" id="PIRSR606262-2"/>
    </source>
</evidence>
<evidence type="ECO:0000256" key="8">
    <source>
        <dbReference type="ARBA" id="ARBA00032005"/>
    </source>
</evidence>
<dbReference type="EMBL" id="CP014242">
    <property type="protein sequence ID" value="AMD19036.1"/>
    <property type="molecule type" value="Genomic_DNA"/>
</dbReference>
<evidence type="ECO:0000256" key="12">
    <source>
        <dbReference type="PIRSR" id="PIRSR606262-3"/>
    </source>
</evidence>
<evidence type="ECO:0000256" key="7">
    <source>
        <dbReference type="ARBA" id="ARBA00022833"/>
    </source>
</evidence>
<evidence type="ECO:0000256" key="9">
    <source>
        <dbReference type="ARBA" id="ARBA00049558"/>
    </source>
</evidence>
<dbReference type="GO" id="GO:0008270">
    <property type="term" value="F:zinc ion binding"/>
    <property type="evidence" value="ECO:0007669"/>
    <property type="project" value="UniProtKB-UniRule"/>
</dbReference>
<dbReference type="FunFam" id="3.40.140.10:FF:000008">
    <property type="entry name" value="Cytidine deaminase"/>
    <property type="match status" value="1"/>
</dbReference>
<dbReference type="Gene3D" id="3.40.140.10">
    <property type="entry name" value="Cytidine Deaminase, domain 2"/>
    <property type="match status" value="1"/>
</dbReference>
<evidence type="ECO:0000256" key="4">
    <source>
        <dbReference type="ARBA" id="ARBA00012783"/>
    </source>
</evidence>
<dbReference type="GO" id="GO:0004126">
    <property type="term" value="F:cytidine deaminase activity"/>
    <property type="evidence" value="ECO:0007669"/>
    <property type="project" value="UniProtKB-UniRule"/>
</dbReference>
<evidence type="ECO:0000256" key="5">
    <source>
        <dbReference type="ARBA" id="ARBA00022723"/>
    </source>
</evidence>
<dbReference type="Pfam" id="PF00383">
    <property type="entry name" value="dCMP_cyt_deam_1"/>
    <property type="match status" value="1"/>
</dbReference>
<dbReference type="NCBIfam" id="TIGR01354">
    <property type="entry name" value="cyt_deam_tetra"/>
    <property type="match status" value="1"/>
</dbReference>
<dbReference type="GO" id="GO:0042802">
    <property type="term" value="F:identical protein binding"/>
    <property type="evidence" value="ECO:0007669"/>
    <property type="project" value="UniProtKB-ARBA"/>
</dbReference>
<dbReference type="GO" id="GO:0072527">
    <property type="term" value="P:pyrimidine-containing compound metabolic process"/>
    <property type="evidence" value="ECO:0007669"/>
    <property type="project" value="UniProtKB-ARBA"/>
</dbReference>
<keyword evidence="16" id="KW-1185">Reference proteome</keyword>
<keyword evidence="7 12" id="KW-0862">Zinc</keyword>
<evidence type="ECO:0000256" key="3">
    <source>
        <dbReference type="ARBA" id="ARBA00006576"/>
    </source>
</evidence>
<protein>
    <recommendedName>
        <fullName evidence="4 13">Cytidine deaminase</fullName>
        <ecNumber evidence="4 13">3.5.4.5</ecNumber>
    </recommendedName>
    <alternativeName>
        <fullName evidence="8 13">Cytidine aminohydrolase</fullName>
    </alternativeName>
</protein>
<keyword evidence="5 12" id="KW-0479">Metal-binding</keyword>
<dbReference type="NCBIfam" id="NF004064">
    <property type="entry name" value="PRK05578.1"/>
    <property type="match status" value="1"/>
</dbReference>
<comment type="catalytic activity">
    <reaction evidence="13">
        <text>2'-deoxycytidine + H2O + H(+) = 2'-deoxyuridine + NH4(+)</text>
        <dbReference type="Rhea" id="RHEA:13433"/>
        <dbReference type="ChEBI" id="CHEBI:15377"/>
        <dbReference type="ChEBI" id="CHEBI:15378"/>
        <dbReference type="ChEBI" id="CHEBI:15698"/>
        <dbReference type="ChEBI" id="CHEBI:16450"/>
        <dbReference type="ChEBI" id="CHEBI:28938"/>
        <dbReference type="EC" id="3.5.4.5"/>
    </reaction>
</comment>
<evidence type="ECO:0000256" key="2">
    <source>
        <dbReference type="ARBA" id="ARBA00003949"/>
    </source>
</evidence>
<sequence length="140" mass="15312">MDKYGRAIELALKAREFSYSPYSKFRVGCCIETACGELITGANVENASYGCTTCAERSAVVTAVSAGHRNDWVCIAISGDNLDDYITPCGFCRQVIREFTDPKTFPVVLINGDASKVRVMTLEELLPLSFMVPAEHTTSL</sequence>
<dbReference type="PROSITE" id="PS00903">
    <property type="entry name" value="CYT_DCMP_DEAMINASES_1"/>
    <property type="match status" value="1"/>
</dbReference>
<feature type="binding site" evidence="12">
    <location>
        <position position="92"/>
    </location>
    <ligand>
        <name>Zn(2+)</name>
        <dbReference type="ChEBI" id="CHEBI:29105"/>
        <note>catalytic</note>
    </ligand>
</feature>
<dbReference type="Proteomes" id="UP000243052">
    <property type="component" value="Chromosome ii"/>
</dbReference>
<dbReference type="InterPro" id="IPR002125">
    <property type="entry name" value="CMP_dCMP_dom"/>
</dbReference>
<feature type="active site" description="Proton donor" evidence="10">
    <location>
        <position position="56"/>
    </location>
</feature>
<dbReference type="STRING" id="45286.A0A120K167"/>
<dbReference type="AlphaFoldDB" id="A0A120K167"/>
<comment type="similarity">
    <text evidence="3 13">Belongs to the cytidine and deoxycytidylate deaminase family.</text>
</comment>
<dbReference type="InterPro" id="IPR050202">
    <property type="entry name" value="Cyt/Deoxycyt_deaminase"/>
</dbReference>
<feature type="binding site" evidence="11">
    <location>
        <begin position="43"/>
        <end position="49"/>
    </location>
    <ligand>
        <name>substrate</name>
    </ligand>
</feature>
<evidence type="ECO:0000256" key="13">
    <source>
        <dbReference type="RuleBase" id="RU364006"/>
    </source>
</evidence>
<dbReference type="SUPFAM" id="SSF53927">
    <property type="entry name" value="Cytidine deaminase-like"/>
    <property type="match status" value="1"/>
</dbReference>
<dbReference type="GeneID" id="28722489"/>
<gene>
    <name evidence="15" type="ORF">AW171_hschr2845</name>
</gene>
<evidence type="ECO:0000313" key="15">
    <source>
        <dbReference type="EMBL" id="AMD19036.1"/>
    </source>
</evidence>
<dbReference type="PROSITE" id="PS51747">
    <property type="entry name" value="CYT_DCMP_DEAMINASES_2"/>
    <property type="match status" value="1"/>
</dbReference>
<dbReference type="InterPro" id="IPR016192">
    <property type="entry name" value="APOBEC/CMP_deaminase_Zn-bd"/>
</dbReference>
<evidence type="ECO:0000256" key="6">
    <source>
        <dbReference type="ARBA" id="ARBA00022801"/>
    </source>
</evidence>
<evidence type="ECO:0000256" key="1">
    <source>
        <dbReference type="ARBA" id="ARBA00001947"/>
    </source>
</evidence>
<feature type="domain" description="CMP/dCMP-type deaminase" evidence="14">
    <location>
        <begin position="2"/>
        <end position="133"/>
    </location>
</feature>
<dbReference type="PANTHER" id="PTHR11644">
    <property type="entry name" value="CYTIDINE DEAMINASE"/>
    <property type="match status" value="1"/>
</dbReference>
<feature type="binding site" evidence="12">
    <location>
        <position position="89"/>
    </location>
    <ligand>
        <name>Zn(2+)</name>
        <dbReference type="ChEBI" id="CHEBI:29105"/>
        <note>catalytic</note>
    </ligand>
</feature>
<dbReference type="PANTHER" id="PTHR11644:SF2">
    <property type="entry name" value="CYTIDINE DEAMINASE"/>
    <property type="match status" value="1"/>
</dbReference>